<dbReference type="PANTHER" id="PTHR30474">
    <property type="entry name" value="CELL CYCLE PROTEIN"/>
    <property type="match status" value="1"/>
</dbReference>
<evidence type="ECO:0000256" key="4">
    <source>
        <dbReference type="ARBA" id="ARBA00022989"/>
    </source>
</evidence>
<accession>A0ABZ0TP04</accession>
<evidence type="ECO:0000256" key="1">
    <source>
        <dbReference type="ARBA" id="ARBA00004141"/>
    </source>
</evidence>
<dbReference type="RefSeq" id="WP_321562063.1">
    <property type="nucleotide sequence ID" value="NZ_CP139558.1"/>
</dbReference>
<gene>
    <name evidence="8" type="ORF">SNE25_26640</name>
</gene>
<feature type="transmembrane region" description="Helical" evidence="6">
    <location>
        <begin position="535"/>
        <end position="566"/>
    </location>
</feature>
<feature type="transmembrane region" description="Helical" evidence="6">
    <location>
        <begin position="490"/>
        <end position="523"/>
    </location>
</feature>
<comment type="subcellular location">
    <subcellularLocation>
        <location evidence="1">Membrane</location>
        <topology evidence="1">Multi-pass membrane protein</topology>
    </subcellularLocation>
</comment>
<keyword evidence="3" id="KW-0133">Cell shape</keyword>
<feature type="transmembrane region" description="Helical" evidence="6">
    <location>
        <begin position="700"/>
        <end position="727"/>
    </location>
</feature>
<keyword evidence="4 6" id="KW-1133">Transmembrane helix</keyword>
<evidence type="ECO:0000256" key="5">
    <source>
        <dbReference type="ARBA" id="ARBA00023136"/>
    </source>
</evidence>
<protein>
    <submittedName>
        <fullName evidence="8">FtsW/RodA/SpoVE family cell cycle protein</fullName>
    </submittedName>
</protein>
<dbReference type="Gene3D" id="3.40.710.10">
    <property type="entry name" value="DD-peptidase/beta-lactamase superfamily"/>
    <property type="match status" value="1"/>
</dbReference>
<feature type="transmembrane region" description="Helical" evidence="6">
    <location>
        <begin position="347"/>
        <end position="365"/>
    </location>
</feature>
<feature type="transmembrane region" description="Helical" evidence="6">
    <location>
        <begin position="739"/>
        <end position="757"/>
    </location>
</feature>
<sequence length="1384" mass="152854">MNQGTQNAPGRAMERLFLLLTGIILAILFGKLYFVLQQKFVDVDKRLNDGTIVNLNAPNTARNVSALLQKGYYFDDPKDVDYIRATIASKVNAGEEIDNAGELNKRRYYVNADDAYANGGESFKKRVLVSRSLLGYTGDDSIRFTQEKTNPPQLPAQTDLGLSGFSISGTIKDKKQPVAGVLVRLAMILPQDSIYTDEEITSSGRTAQVTNAYKKVYVINANKKRQLQSLTAFARTDAGGNYQFKNLPEGKAFEVLPLQPGFEFGRSQGVVELEKDNTLNFARVTHTMKLLSTRDFNILKKEGAFIVRTQSDFNQWYWIIAGSFFGGLLIIHLLLSVRYPQADQLILPLVMLLTGISFLTLLSLQDPLRDRFLAKDTLSYLGIGVGGICILQFFNLRRFNADSTLYRLLFFKGARSAANGWPWAIVAMALLFSTILFGTGPEGSGVKVNLLGVQPSEIVKYLIVIFLAGFFAANEKFISQYASWGKRWSFFSFALIATIVTLLLFLVLGDLGPAMVICFTFIILFSFSRGDFLFMAGYVILFVLSTWLFENVWLSAIITFGVWGLVGFLKPRLLSESAFMALIVITAFLTIDKIPGLDKIIPGPVERLVERKAIWQDAWNNEVYGGDQVANGLWAMASGGLSGTGVGQGFAKTIPEAHTDMILPSIGEEFGWAGMAAVFILFLLYLHRSIIIGRQTGTPLLFYLSAGIGVCTFVQFILIAGGSIGALPLSGVSLPFESYGGSSLVINMVAAGFLLSVSSVKGTAVQMSFITKQQDKNLVPALAAALAAVILLTVNVSRYSADNTHWVVKPALVADKSGLRMFSYNPRIAILMNRLQAGSLLDRNGLILATSKPALIEKQKEKLASTGLLHYDLDSAMHKRLDRFYPFEEQMFFWTGDANTGVFNGSTNGYFGEYEHAAELRGFKMPVTSYNVKASRFQEDRFLPRGMKEMTVSKRDYSALAPLLLADINGPEIAAFKNKNRDVQLTVDAELQTSIQESIAADTSLLDNRVSVVIMEANTGDVLTSAVYPLPPVRNWDQLTMAQSDQNKLATWMTTTDLGFTYASQPGSTAKVLTAMSAFNKLGIGAADVVYHVSMNERIRTKGIEPDETGMITMERAIAKSNNVYFIKLANQQHLEEYMVNLYMKTGMFLHGVGGYYYNKPTENDAQEEEWRNLWRKTEFNTKPRYDPNNIHKTRAKGISGMAWGQGELIATPAAVARLVSGVANDGMLHPNRFALKVNDTVMNVKPAFKLAEKPEYAALLKQYMITQSAPKVPILHITVAGKSGTPERIVKNQSVNDGWYVFFAPEAKGKGNMVVCIRIESTRGSSDAVRLAGNHVIPFLLKKGYIKSFEPEKKIITVKAPPAEEINLPEDTAAITEEEQTNP</sequence>
<feature type="transmembrane region" description="Helical" evidence="6">
    <location>
        <begin position="16"/>
        <end position="36"/>
    </location>
</feature>
<dbReference type="PANTHER" id="PTHR30474:SF3">
    <property type="entry name" value="PEPTIDOGLYCAN GLYCOSYLTRANSFERASE RODA"/>
    <property type="match status" value="1"/>
</dbReference>
<dbReference type="Pfam" id="PF01098">
    <property type="entry name" value="FTSW_RODA_SPOVE"/>
    <property type="match status" value="1"/>
</dbReference>
<feature type="transmembrane region" description="Helical" evidence="6">
    <location>
        <begin position="670"/>
        <end position="688"/>
    </location>
</feature>
<evidence type="ECO:0000313" key="9">
    <source>
        <dbReference type="Proteomes" id="UP001324380"/>
    </source>
</evidence>
<keyword evidence="5 6" id="KW-0472">Membrane</keyword>
<keyword evidence="9" id="KW-1185">Reference proteome</keyword>
<feature type="transmembrane region" description="Helical" evidence="6">
    <location>
        <begin position="377"/>
        <end position="396"/>
    </location>
</feature>
<dbReference type="Pfam" id="PF00905">
    <property type="entry name" value="Transpeptidase"/>
    <property type="match status" value="1"/>
</dbReference>
<dbReference type="InterPro" id="IPR012338">
    <property type="entry name" value="Beta-lactam/transpept-like"/>
</dbReference>
<name>A0ABZ0TP04_9SPHI</name>
<dbReference type="EMBL" id="CP139558">
    <property type="protein sequence ID" value="WPU92905.1"/>
    <property type="molecule type" value="Genomic_DNA"/>
</dbReference>
<evidence type="ECO:0000259" key="7">
    <source>
        <dbReference type="Pfam" id="PF00905"/>
    </source>
</evidence>
<evidence type="ECO:0000313" key="8">
    <source>
        <dbReference type="EMBL" id="WPU92905.1"/>
    </source>
</evidence>
<reference evidence="8 9" key="1">
    <citation type="submission" date="2023-11" db="EMBL/GenBank/DDBJ databases">
        <title>Analysis of the Genomes of Mucilaginibacter gossypii cycad 4 and M. sabulilitoris SNA2: microbes with the potential for plant growth promotion.</title>
        <authorList>
            <person name="Hirsch A.M."/>
            <person name="Humm E."/>
            <person name="Rubbi M."/>
            <person name="Del Vecchio G."/>
            <person name="Ha S.M."/>
            <person name="Pellegrini M."/>
            <person name="Gunsalus R.P."/>
        </authorList>
    </citation>
    <scope>NUCLEOTIDE SEQUENCE [LARGE SCALE GENOMIC DNA]</scope>
    <source>
        <strain evidence="8 9">SNA2</strain>
    </source>
</reference>
<evidence type="ECO:0000256" key="3">
    <source>
        <dbReference type="ARBA" id="ARBA00022960"/>
    </source>
</evidence>
<feature type="transmembrane region" description="Helical" evidence="6">
    <location>
        <begin position="458"/>
        <end position="478"/>
    </location>
</feature>
<organism evidence="8 9">
    <name type="scientific">Mucilaginibacter sabulilitoris</name>
    <dbReference type="NCBI Taxonomy" id="1173583"/>
    <lineage>
        <taxon>Bacteria</taxon>
        <taxon>Pseudomonadati</taxon>
        <taxon>Bacteroidota</taxon>
        <taxon>Sphingobacteriia</taxon>
        <taxon>Sphingobacteriales</taxon>
        <taxon>Sphingobacteriaceae</taxon>
        <taxon>Mucilaginibacter</taxon>
    </lineage>
</organism>
<evidence type="ECO:0000256" key="6">
    <source>
        <dbReference type="SAM" id="Phobius"/>
    </source>
</evidence>
<keyword evidence="2 6" id="KW-0812">Transmembrane</keyword>
<dbReference type="Proteomes" id="UP001324380">
    <property type="component" value="Chromosome"/>
</dbReference>
<dbReference type="SUPFAM" id="SSF56601">
    <property type="entry name" value="beta-lactamase/transpeptidase-like"/>
    <property type="match status" value="1"/>
</dbReference>
<dbReference type="InterPro" id="IPR001460">
    <property type="entry name" value="PCN-bd_Tpept"/>
</dbReference>
<feature type="transmembrane region" description="Helical" evidence="6">
    <location>
        <begin position="316"/>
        <end position="335"/>
    </location>
</feature>
<feature type="transmembrane region" description="Helical" evidence="6">
    <location>
        <begin position="417"/>
        <end position="438"/>
    </location>
</feature>
<proteinExistence type="predicted"/>
<feature type="transmembrane region" description="Helical" evidence="6">
    <location>
        <begin position="778"/>
        <end position="796"/>
    </location>
</feature>
<feature type="transmembrane region" description="Helical" evidence="6">
    <location>
        <begin position="573"/>
        <end position="591"/>
    </location>
</feature>
<evidence type="ECO:0000256" key="2">
    <source>
        <dbReference type="ARBA" id="ARBA00022692"/>
    </source>
</evidence>
<feature type="domain" description="Penicillin-binding protein transpeptidase" evidence="7">
    <location>
        <begin position="1011"/>
        <end position="1318"/>
    </location>
</feature>
<dbReference type="InterPro" id="IPR001182">
    <property type="entry name" value="FtsW/RodA"/>
</dbReference>